<dbReference type="PROSITE" id="PS01124">
    <property type="entry name" value="HTH_ARAC_FAMILY_2"/>
    <property type="match status" value="1"/>
</dbReference>
<evidence type="ECO:0000256" key="1">
    <source>
        <dbReference type="ARBA" id="ARBA00004496"/>
    </source>
</evidence>
<dbReference type="AlphaFoldDB" id="A0A329MHR8"/>
<dbReference type="InterPro" id="IPR009057">
    <property type="entry name" value="Homeodomain-like_sf"/>
</dbReference>
<evidence type="ECO:0000313" key="12">
    <source>
        <dbReference type="Proteomes" id="UP000250369"/>
    </source>
</evidence>
<protein>
    <recommendedName>
        <fullName evidence="13">DNA-binding response regulator</fullName>
    </recommendedName>
</protein>
<keyword evidence="12" id="KW-1185">Reference proteome</keyword>
<evidence type="ECO:0000256" key="2">
    <source>
        <dbReference type="ARBA" id="ARBA00022490"/>
    </source>
</evidence>
<dbReference type="SUPFAM" id="SSF46689">
    <property type="entry name" value="Homeodomain-like"/>
    <property type="match status" value="2"/>
</dbReference>
<dbReference type="OrthoDB" id="9794370at2"/>
<dbReference type="Gene3D" id="1.10.10.60">
    <property type="entry name" value="Homeodomain-like"/>
    <property type="match status" value="2"/>
</dbReference>
<organism evidence="11 12">
    <name type="scientific">Paenibacillus contaminans</name>
    <dbReference type="NCBI Taxonomy" id="450362"/>
    <lineage>
        <taxon>Bacteria</taxon>
        <taxon>Bacillati</taxon>
        <taxon>Bacillota</taxon>
        <taxon>Bacilli</taxon>
        <taxon>Bacillales</taxon>
        <taxon>Paenibacillaceae</taxon>
        <taxon>Paenibacillus</taxon>
    </lineage>
</organism>
<dbReference type="Proteomes" id="UP000250369">
    <property type="component" value="Unassembled WGS sequence"/>
</dbReference>
<feature type="modified residue" description="4-aspartylphosphate" evidence="8">
    <location>
        <position position="55"/>
    </location>
</feature>
<keyword evidence="4" id="KW-0902">Two-component regulatory system</keyword>
<dbReference type="PROSITE" id="PS50110">
    <property type="entry name" value="RESPONSE_REGULATORY"/>
    <property type="match status" value="1"/>
</dbReference>
<dbReference type="PANTHER" id="PTHR42713:SF3">
    <property type="entry name" value="TRANSCRIPTIONAL REGULATORY PROTEIN HPTR"/>
    <property type="match status" value="1"/>
</dbReference>
<sequence length="544" mass="61363">MIQVMIVDDEYLVRERLKMVVDWHDLGFEIAGEASDGEDALLQLQHTPIQLAIVDINMPIIDGLTFAKLAQQDYPQLKIIILTGYGSFEYAKSAMRAGVADYLLKPLNVEELTDVLHKIRQRIEGETEQKRQNDRVVMTLRASDDILRQKFIQSLLDGTGAEAAKDEAKLRVFCPRLIPDAPISVVVAGIDKHGADDGSPLPNWKRFAVLNIVQEILAQSAIKHVELSYDDNNRIIAIVNQNPVLQEDPRGIYAKAEQRRLEDACLAAVRAVHAHLRFSITAGIGNTRGHLSETQQSYREAVTALKHRTMLGGGRTIRYNELPKPTTLVQLSAIRQEALILLRLGSMPAIEDYIRNLFGLLRGQDRQIDFLFKALYEFIATLNLFAAEAKIELSPAVEESFSPEALTERLERLELIEQWLLDVYRNAVERTSSQKQSSPAKLVEKAKQYIDGHFADSELDLNEIAGSVFVNPSYLSRIFKNETGYSVVEYITACRMAKAKEMIDSGCRNMLFVAESIGFKDANYFSKCFKKYYRIAPSKFFADS</sequence>
<dbReference type="EMBL" id="QMFB01000013">
    <property type="protein sequence ID" value="RAV19138.1"/>
    <property type="molecule type" value="Genomic_DNA"/>
</dbReference>
<evidence type="ECO:0000256" key="7">
    <source>
        <dbReference type="ARBA" id="ARBA00023163"/>
    </source>
</evidence>
<evidence type="ECO:0000256" key="6">
    <source>
        <dbReference type="ARBA" id="ARBA00023125"/>
    </source>
</evidence>
<evidence type="ECO:0008006" key="13">
    <source>
        <dbReference type="Google" id="ProtNLM"/>
    </source>
</evidence>
<evidence type="ECO:0000256" key="4">
    <source>
        <dbReference type="ARBA" id="ARBA00023012"/>
    </source>
</evidence>
<accession>A0A329MHR8</accession>
<dbReference type="GO" id="GO:0003700">
    <property type="term" value="F:DNA-binding transcription factor activity"/>
    <property type="evidence" value="ECO:0007669"/>
    <property type="project" value="InterPro"/>
</dbReference>
<dbReference type="Pfam" id="PF17853">
    <property type="entry name" value="GGDEF_2"/>
    <property type="match status" value="1"/>
</dbReference>
<gene>
    <name evidence="11" type="ORF">DQG23_21605</name>
</gene>
<dbReference type="InterPro" id="IPR041522">
    <property type="entry name" value="CdaR_GGDEF"/>
</dbReference>
<keyword evidence="2" id="KW-0963">Cytoplasm</keyword>
<keyword evidence="5" id="KW-0805">Transcription regulation</keyword>
<dbReference type="Pfam" id="PF12833">
    <property type="entry name" value="HTH_18"/>
    <property type="match status" value="1"/>
</dbReference>
<evidence type="ECO:0000256" key="8">
    <source>
        <dbReference type="PROSITE-ProRule" id="PRU00169"/>
    </source>
</evidence>
<dbReference type="RefSeq" id="WP_113032957.1">
    <property type="nucleotide sequence ID" value="NZ_QMFB01000013.1"/>
</dbReference>
<evidence type="ECO:0000313" key="11">
    <source>
        <dbReference type="EMBL" id="RAV19138.1"/>
    </source>
</evidence>
<name>A0A329MHR8_9BACL</name>
<proteinExistence type="predicted"/>
<dbReference type="Gene3D" id="3.40.50.2300">
    <property type="match status" value="1"/>
</dbReference>
<keyword evidence="7" id="KW-0804">Transcription</keyword>
<dbReference type="InterPro" id="IPR018060">
    <property type="entry name" value="HTH_AraC"/>
</dbReference>
<evidence type="ECO:0000259" key="9">
    <source>
        <dbReference type="PROSITE" id="PS01124"/>
    </source>
</evidence>
<evidence type="ECO:0000256" key="3">
    <source>
        <dbReference type="ARBA" id="ARBA00022553"/>
    </source>
</evidence>
<reference evidence="11 12" key="1">
    <citation type="journal article" date="2009" name="Int. J. Syst. Evol. Microbiol.">
        <title>Paenibacillus contaminans sp. nov., isolated from a contaminated laboratory plate.</title>
        <authorList>
            <person name="Chou J.H."/>
            <person name="Lee J.H."/>
            <person name="Lin M.C."/>
            <person name="Chang P.S."/>
            <person name="Arun A.B."/>
            <person name="Young C.C."/>
            <person name="Chen W.M."/>
        </authorList>
    </citation>
    <scope>NUCLEOTIDE SEQUENCE [LARGE SCALE GENOMIC DNA]</scope>
    <source>
        <strain evidence="11 12">CKOBP-6</strain>
    </source>
</reference>
<keyword evidence="6" id="KW-0238">DNA-binding</keyword>
<dbReference type="CDD" id="cd17536">
    <property type="entry name" value="REC_YesN-like"/>
    <property type="match status" value="1"/>
</dbReference>
<dbReference type="Pfam" id="PF00072">
    <property type="entry name" value="Response_reg"/>
    <property type="match status" value="1"/>
</dbReference>
<comment type="caution">
    <text evidence="11">The sequence shown here is derived from an EMBL/GenBank/DDBJ whole genome shotgun (WGS) entry which is preliminary data.</text>
</comment>
<feature type="domain" description="Response regulatory" evidence="10">
    <location>
        <begin position="3"/>
        <end position="120"/>
    </location>
</feature>
<evidence type="ECO:0000256" key="5">
    <source>
        <dbReference type="ARBA" id="ARBA00023015"/>
    </source>
</evidence>
<comment type="subcellular location">
    <subcellularLocation>
        <location evidence="1">Cytoplasm</location>
    </subcellularLocation>
</comment>
<dbReference type="SMART" id="SM00448">
    <property type="entry name" value="REC"/>
    <property type="match status" value="1"/>
</dbReference>
<evidence type="ECO:0000259" key="10">
    <source>
        <dbReference type="PROSITE" id="PS50110"/>
    </source>
</evidence>
<dbReference type="PROSITE" id="PS00041">
    <property type="entry name" value="HTH_ARAC_FAMILY_1"/>
    <property type="match status" value="1"/>
</dbReference>
<feature type="domain" description="HTH araC/xylS-type" evidence="9">
    <location>
        <begin position="444"/>
        <end position="543"/>
    </location>
</feature>
<dbReference type="InterPro" id="IPR018062">
    <property type="entry name" value="HTH_AraC-typ_CS"/>
</dbReference>
<keyword evidence="3 8" id="KW-0597">Phosphoprotein</keyword>
<dbReference type="GO" id="GO:0000160">
    <property type="term" value="P:phosphorelay signal transduction system"/>
    <property type="evidence" value="ECO:0007669"/>
    <property type="project" value="UniProtKB-KW"/>
</dbReference>
<dbReference type="InterPro" id="IPR011006">
    <property type="entry name" value="CheY-like_superfamily"/>
</dbReference>
<dbReference type="SUPFAM" id="SSF52172">
    <property type="entry name" value="CheY-like"/>
    <property type="match status" value="1"/>
</dbReference>
<dbReference type="InterPro" id="IPR051552">
    <property type="entry name" value="HptR"/>
</dbReference>
<dbReference type="GO" id="GO:0005737">
    <property type="term" value="C:cytoplasm"/>
    <property type="evidence" value="ECO:0007669"/>
    <property type="project" value="UniProtKB-SubCell"/>
</dbReference>
<dbReference type="GO" id="GO:0043565">
    <property type="term" value="F:sequence-specific DNA binding"/>
    <property type="evidence" value="ECO:0007669"/>
    <property type="project" value="InterPro"/>
</dbReference>
<dbReference type="SMART" id="SM00342">
    <property type="entry name" value="HTH_ARAC"/>
    <property type="match status" value="1"/>
</dbReference>
<dbReference type="InterPro" id="IPR001789">
    <property type="entry name" value="Sig_transdc_resp-reg_receiver"/>
</dbReference>
<dbReference type="PANTHER" id="PTHR42713">
    <property type="entry name" value="HISTIDINE KINASE-RELATED"/>
    <property type="match status" value="1"/>
</dbReference>